<keyword evidence="1" id="KW-0805">Transcription regulation</keyword>
<evidence type="ECO:0000259" key="5">
    <source>
        <dbReference type="PROSITE" id="PS01124"/>
    </source>
</evidence>
<dbReference type="InterPro" id="IPR018060">
    <property type="entry name" value="HTH_AraC"/>
</dbReference>
<dbReference type="CDD" id="cd17536">
    <property type="entry name" value="REC_YesN-like"/>
    <property type="match status" value="1"/>
</dbReference>
<dbReference type="InterPro" id="IPR020449">
    <property type="entry name" value="Tscrpt_reg_AraC-type_HTH"/>
</dbReference>
<keyword evidence="8" id="KW-1185">Reference proteome</keyword>
<dbReference type="Pfam" id="PF12833">
    <property type="entry name" value="HTH_18"/>
    <property type="match status" value="1"/>
</dbReference>
<organism evidence="7 8">
    <name type="scientific">Paenibacillus mendelii</name>
    <dbReference type="NCBI Taxonomy" id="206163"/>
    <lineage>
        <taxon>Bacteria</taxon>
        <taxon>Bacillati</taxon>
        <taxon>Bacillota</taxon>
        <taxon>Bacilli</taxon>
        <taxon>Bacillales</taxon>
        <taxon>Paenibacillaceae</taxon>
        <taxon>Paenibacillus</taxon>
    </lineage>
</organism>
<dbReference type="RefSeq" id="WP_204815653.1">
    <property type="nucleotide sequence ID" value="NZ_JANHOF010000001.1"/>
</dbReference>
<feature type="modified residue" description="4-aspartylphosphate" evidence="4">
    <location>
        <position position="54"/>
    </location>
</feature>
<dbReference type="SMART" id="SM00448">
    <property type="entry name" value="REC"/>
    <property type="match status" value="1"/>
</dbReference>
<dbReference type="Gene3D" id="1.10.10.60">
    <property type="entry name" value="Homeodomain-like"/>
    <property type="match status" value="2"/>
</dbReference>
<name>A0ABV6JF83_9BACL</name>
<dbReference type="PANTHER" id="PTHR43280">
    <property type="entry name" value="ARAC-FAMILY TRANSCRIPTIONAL REGULATOR"/>
    <property type="match status" value="1"/>
</dbReference>
<evidence type="ECO:0000256" key="4">
    <source>
        <dbReference type="PROSITE-ProRule" id="PRU00169"/>
    </source>
</evidence>
<dbReference type="SUPFAM" id="SSF46689">
    <property type="entry name" value="Homeodomain-like"/>
    <property type="match status" value="2"/>
</dbReference>
<keyword evidence="2" id="KW-0238">DNA-binding</keyword>
<protein>
    <submittedName>
        <fullName evidence="7">Response regulator</fullName>
    </submittedName>
</protein>
<dbReference type="PROSITE" id="PS01124">
    <property type="entry name" value="HTH_ARAC_FAMILY_2"/>
    <property type="match status" value="1"/>
</dbReference>
<dbReference type="Pfam" id="PF00072">
    <property type="entry name" value="Response_reg"/>
    <property type="match status" value="1"/>
</dbReference>
<evidence type="ECO:0000313" key="8">
    <source>
        <dbReference type="Proteomes" id="UP001589818"/>
    </source>
</evidence>
<evidence type="ECO:0000256" key="2">
    <source>
        <dbReference type="ARBA" id="ARBA00023125"/>
    </source>
</evidence>
<reference evidence="7 8" key="1">
    <citation type="submission" date="2024-09" db="EMBL/GenBank/DDBJ databases">
        <authorList>
            <person name="Sun Q."/>
            <person name="Mori K."/>
        </authorList>
    </citation>
    <scope>NUCLEOTIDE SEQUENCE [LARGE SCALE GENOMIC DNA]</scope>
    <source>
        <strain evidence="7 8">CCM 4839</strain>
    </source>
</reference>
<dbReference type="EMBL" id="JBHLVF010000041">
    <property type="protein sequence ID" value="MFC0394527.1"/>
    <property type="molecule type" value="Genomic_DNA"/>
</dbReference>
<dbReference type="InterPro" id="IPR011006">
    <property type="entry name" value="CheY-like_superfamily"/>
</dbReference>
<dbReference type="InterPro" id="IPR041522">
    <property type="entry name" value="CdaR_GGDEF"/>
</dbReference>
<dbReference type="PRINTS" id="PR00032">
    <property type="entry name" value="HTHARAC"/>
</dbReference>
<dbReference type="Proteomes" id="UP001589818">
    <property type="component" value="Unassembled WGS sequence"/>
</dbReference>
<accession>A0ABV6JF83</accession>
<comment type="caution">
    <text evidence="7">The sequence shown here is derived from an EMBL/GenBank/DDBJ whole genome shotgun (WGS) entry which is preliminary data.</text>
</comment>
<dbReference type="SMART" id="SM00342">
    <property type="entry name" value="HTH_ARAC"/>
    <property type="match status" value="1"/>
</dbReference>
<feature type="domain" description="HTH araC/xylS-type" evidence="5">
    <location>
        <begin position="418"/>
        <end position="516"/>
    </location>
</feature>
<dbReference type="InterPro" id="IPR001789">
    <property type="entry name" value="Sig_transdc_resp-reg_receiver"/>
</dbReference>
<evidence type="ECO:0000313" key="7">
    <source>
        <dbReference type="EMBL" id="MFC0394527.1"/>
    </source>
</evidence>
<proteinExistence type="predicted"/>
<keyword evidence="4" id="KW-0597">Phosphoprotein</keyword>
<dbReference type="InterPro" id="IPR018062">
    <property type="entry name" value="HTH_AraC-typ_CS"/>
</dbReference>
<sequence>MNVIIVDDEAIVRHGIRHSVDWNEMGVVRVEEASNGREVLENWDEWAPDLIVTDIKMPVMDGIALIREAKRMDPGCICIVLSCADEFELVKEALLLGAADYLLKMTVRPEELMACIRNMTAKRSAERIRSGRGLGGEGDMAQMCGLRSSLERFAAAVLQVNPSGSSASLGSEYRHHSALKLIRLLEEVEARGSDFVLVRVEDGDPALLFDHWPHESVRDCFSRIKTRLQHIGGIISRRTGLEFRFGVSDIHTSPDRIHPAYREAKAAAEHQFFHPVSGIHYYHDFKKEYTQECDAEIRAIFDNPFRMRLTQALLTGSEEEAVQTISHYFDHLMSVSCSLDTAYDCVDKAAAILRVAAMEMSTLCGGMVYAPLASFDGQAVHLRWNCHQTSLRLIAYCRYLFMTRRGQQEDRGGSRIVHEIQRYLRNHYREKVTLENTAARFFLNKNYLSQLFKAETGTNFIRYLNAIRIEKAKELVLHTQETIHEISHKTGFGDFRYFSRVFRNHTGLSPTDYKAKMTSKS</sequence>
<keyword evidence="3" id="KW-0804">Transcription</keyword>
<evidence type="ECO:0000256" key="3">
    <source>
        <dbReference type="ARBA" id="ARBA00023163"/>
    </source>
</evidence>
<dbReference type="InterPro" id="IPR009057">
    <property type="entry name" value="Homeodomain-like_sf"/>
</dbReference>
<evidence type="ECO:0000256" key="1">
    <source>
        <dbReference type="ARBA" id="ARBA00023015"/>
    </source>
</evidence>
<dbReference type="SUPFAM" id="SSF52172">
    <property type="entry name" value="CheY-like"/>
    <property type="match status" value="1"/>
</dbReference>
<evidence type="ECO:0000259" key="6">
    <source>
        <dbReference type="PROSITE" id="PS50110"/>
    </source>
</evidence>
<dbReference type="PROSITE" id="PS50110">
    <property type="entry name" value="RESPONSE_REGULATORY"/>
    <property type="match status" value="1"/>
</dbReference>
<dbReference type="PROSITE" id="PS00041">
    <property type="entry name" value="HTH_ARAC_FAMILY_1"/>
    <property type="match status" value="1"/>
</dbReference>
<dbReference type="PANTHER" id="PTHR43280:SF2">
    <property type="entry name" value="HTH-TYPE TRANSCRIPTIONAL REGULATOR EXSA"/>
    <property type="match status" value="1"/>
</dbReference>
<dbReference type="Gene3D" id="3.40.50.2300">
    <property type="match status" value="1"/>
</dbReference>
<dbReference type="Pfam" id="PF17853">
    <property type="entry name" value="GGDEF_2"/>
    <property type="match status" value="1"/>
</dbReference>
<feature type="domain" description="Response regulatory" evidence="6">
    <location>
        <begin position="2"/>
        <end position="119"/>
    </location>
</feature>
<gene>
    <name evidence="7" type="ORF">ACFFJ8_24600</name>
</gene>